<name>A0ACC3NFB5_9PEZI</name>
<evidence type="ECO:0000313" key="1">
    <source>
        <dbReference type="EMBL" id="KAK3715764.1"/>
    </source>
</evidence>
<dbReference type="EMBL" id="JAUTXU010000047">
    <property type="protein sequence ID" value="KAK3715764.1"/>
    <property type="molecule type" value="Genomic_DNA"/>
</dbReference>
<comment type="caution">
    <text evidence="1">The sequence shown here is derived from an EMBL/GenBank/DDBJ whole genome shotgun (WGS) entry which is preliminary data.</text>
</comment>
<evidence type="ECO:0000313" key="2">
    <source>
        <dbReference type="Proteomes" id="UP001281147"/>
    </source>
</evidence>
<accession>A0ACC3NFB5</accession>
<protein>
    <submittedName>
        <fullName evidence="1">Uncharacterized protein</fullName>
    </submittedName>
</protein>
<reference evidence="1" key="1">
    <citation type="submission" date="2023-07" db="EMBL/GenBank/DDBJ databases">
        <title>Black Yeasts Isolated from many extreme environments.</title>
        <authorList>
            <person name="Coleine C."/>
            <person name="Stajich J.E."/>
            <person name="Selbmann L."/>
        </authorList>
    </citation>
    <scope>NUCLEOTIDE SEQUENCE</scope>
    <source>
        <strain evidence="1">CCFEE 5714</strain>
    </source>
</reference>
<dbReference type="Proteomes" id="UP001281147">
    <property type="component" value="Unassembled WGS sequence"/>
</dbReference>
<keyword evidence="2" id="KW-1185">Reference proteome</keyword>
<proteinExistence type="predicted"/>
<gene>
    <name evidence="1" type="ORF">LTR37_006989</name>
</gene>
<sequence length="164" mass="18005">MDSFIDSKMAIQTAKLISFPSALFLTGYSLSLSQNTIPALYDHKPQVTAPAFKSILDSAGRIAPALTILSSTASAYLAYTLPEQRREWATAAAAMLLTFPWGGMAMMPGIRKLVAISENKEKTLKSEQSLEHRQLMIRWVKQNYVMVALQMFSGITGLFAAVKA</sequence>
<organism evidence="1 2">
    <name type="scientific">Vermiconidia calcicola</name>
    <dbReference type="NCBI Taxonomy" id="1690605"/>
    <lineage>
        <taxon>Eukaryota</taxon>
        <taxon>Fungi</taxon>
        <taxon>Dikarya</taxon>
        <taxon>Ascomycota</taxon>
        <taxon>Pezizomycotina</taxon>
        <taxon>Dothideomycetes</taxon>
        <taxon>Dothideomycetidae</taxon>
        <taxon>Mycosphaerellales</taxon>
        <taxon>Extremaceae</taxon>
        <taxon>Vermiconidia</taxon>
    </lineage>
</organism>